<dbReference type="GO" id="GO:0006107">
    <property type="term" value="P:oxaloacetate metabolic process"/>
    <property type="evidence" value="ECO:0007669"/>
    <property type="project" value="UniProtKB-ARBA"/>
</dbReference>
<name>A0A9P0DWH3_PHYSR</name>
<keyword evidence="5" id="KW-1185">Reference proteome</keyword>
<dbReference type="OrthoDB" id="411064at2759"/>
<reference evidence="4" key="1">
    <citation type="submission" date="2022-01" db="EMBL/GenBank/DDBJ databases">
        <authorList>
            <person name="King R."/>
        </authorList>
    </citation>
    <scope>NUCLEOTIDE SEQUENCE</scope>
</reference>
<dbReference type="EMBL" id="OU900099">
    <property type="protein sequence ID" value="CAH1186635.1"/>
    <property type="molecule type" value="Genomic_DNA"/>
</dbReference>
<dbReference type="GO" id="GO:0046872">
    <property type="term" value="F:metal ion binding"/>
    <property type="evidence" value="ECO:0007669"/>
    <property type="project" value="UniProtKB-KW"/>
</dbReference>
<dbReference type="InterPro" id="IPR051121">
    <property type="entry name" value="FAH"/>
</dbReference>
<dbReference type="Gene3D" id="3.90.850.10">
    <property type="entry name" value="Fumarylacetoacetase-like, C-terminal domain"/>
    <property type="match status" value="1"/>
</dbReference>
<comment type="similarity">
    <text evidence="1">Belongs to the FAH family.</text>
</comment>
<proteinExistence type="inferred from homology"/>
<accession>A0A9P0DWH3</accession>
<dbReference type="Proteomes" id="UP001153712">
    <property type="component" value="Chromosome 6"/>
</dbReference>
<organism evidence="4 5">
    <name type="scientific">Phyllotreta striolata</name>
    <name type="common">Striped flea beetle</name>
    <name type="synonym">Crioceris striolata</name>
    <dbReference type="NCBI Taxonomy" id="444603"/>
    <lineage>
        <taxon>Eukaryota</taxon>
        <taxon>Metazoa</taxon>
        <taxon>Ecdysozoa</taxon>
        <taxon>Arthropoda</taxon>
        <taxon>Hexapoda</taxon>
        <taxon>Insecta</taxon>
        <taxon>Pterygota</taxon>
        <taxon>Neoptera</taxon>
        <taxon>Endopterygota</taxon>
        <taxon>Coleoptera</taxon>
        <taxon>Polyphaga</taxon>
        <taxon>Cucujiformia</taxon>
        <taxon>Chrysomeloidea</taxon>
        <taxon>Chrysomelidae</taxon>
        <taxon>Galerucinae</taxon>
        <taxon>Alticini</taxon>
        <taxon>Phyllotreta</taxon>
    </lineage>
</organism>
<evidence type="ECO:0000259" key="3">
    <source>
        <dbReference type="Pfam" id="PF01557"/>
    </source>
</evidence>
<protein>
    <recommendedName>
        <fullName evidence="3">Fumarylacetoacetase-like C-terminal domain-containing protein</fullName>
    </recommendedName>
</protein>
<sequence length="311" mass="34762">MYIILKRIRKVMNLVKKVSQNILGNNPKMRIVQFRYGDDKTRIGVLKNDRVVDVNATDPTVPYSLVEFLQTRNPLDALKRIAGSSSIEHNLSDVKLLSPITKPDKILGVASNYKCDCTKRNIQFPKEPTVFTKFPSVITGPYDEIPKSPSTNAMDWEIELVAVIGKTAKHVKAADAMDFVFGYTVTQDLTAKDWVMRNGGQLVMCKGFDGFCPLGPWIVTKEELGDPYDVRLRTWINGELKQDGHSSSMLQRIDKMIEYLSSVMTLLPGDLILTGTPYGVGASQIPPQYLKSGDVMESEIDKIGKMSNKIV</sequence>
<dbReference type="PANTHER" id="PTHR42796:SF4">
    <property type="entry name" value="FUMARYLACETOACETATE HYDROLASE DOMAIN-CONTAINING PROTEIN 2A"/>
    <property type="match status" value="1"/>
</dbReference>
<dbReference type="Pfam" id="PF01557">
    <property type="entry name" value="FAA_hydrolase"/>
    <property type="match status" value="1"/>
</dbReference>
<evidence type="ECO:0000313" key="4">
    <source>
        <dbReference type="EMBL" id="CAH1186635.1"/>
    </source>
</evidence>
<dbReference type="InterPro" id="IPR036663">
    <property type="entry name" value="Fumarylacetoacetase_C_sf"/>
</dbReference>
<dbReference type="PANTHER" id="PTHR42796">
    <property type="entry name" value="FUMARYLACETOACETATE HYDROLASE DOMAIN-CONTAINING PROTEIN 2A-RELATED"/>
    <property type="match status" value="1"/>
</dbReference>
<feature type="domain" description="Fumarylacetoacetase-like C-terminal" evidence="3">
    <location>
        <begin position="106"/>
        <end position="311"/>
    </location>
</feature>
<evidence type="ECO:0000256" key="1">
    <source>
        <dbReference type="ARBA" id="ARBA00010211"/>
    </source>
</evidence>
<evidence type="ECO:0000313" key="5">
    <source>
        <dbReference type="Proteomes" id="UP001153712"/>
    </source>
</evidence>
<dbReference type="SUPFAM" id="SSF56529">
    <property type="entry name" value="FAH"/>
    <property type="match status" value="1"/>
</dbReference>
<keyword evidence="2" id="KW-0479">Metal-binding</keyword>
<dbReference type="FunFam" id="3.90.850.10:FF:000002">
    <property type="entry name" value="2-hydroxyhepta-2,4-diene-1,7-dioate isomerase"/>
    <property type="match status" value="1"/>
</dbReference>
<gene>
    <name evidence="4" type="ORF">PHYEVI_LOCUS9763</name>
</gene>
<dbReference type="InterPro" id="IPR011234">
    <property type="entry name" value="Fumarylacetoacetase-like_C"/>
</dbReference>
<dbReference type="AlphaFoldDB" id="A0A9P0DWH3"/>
<dbReference type="GO" id="GO:0050163">
    <property type="term" value="F:oxaloacetate tautomerase activity"/>
    <property type="evidence" value="ECO:0007669"/>
    <property type="project" value="UniProtKB-ARBA"/>
</dbReference>
<evidence type="ECO:0000256" key="2">
    <source>
        <dbReference type="ARBA" id="ARBA00022723"/>
    </source>
</evidence>